<evidence type="ECO:0000256" key="1">
    <source>
        <dbReference type="SAM" id="MobiDB-lite"/>
    </source>
</evidence>
<organism evidence="3 4">
    <name type="scientific">Macrolepiota fuliginosa MF-IS2</name>
    <dbReference type="NCBI Taxonomy" id="1400762"/>
    <lineage>
        <taxon>Eukaryota</taxon>
        <taxon>Fungi</taxon>
        <taxon>Dikarya</taxon>
        <taxon>Basidiomycota</taxon>
        <taxon>Agaricomycotina</taxon>
        <taxon>Agaricomycetes</taxon>
        <taxon>Agaricomycetidae</taxon>
        <taxon>Agaricales</taxon>
        <taxon>Agaricineae</taxon>
        <taxon>Agaricaceae</taxon>
        <taxon>Macrolepiota</taxon>
    </lineage>
</organism>
<keyword evidence="4" id="KW-1185">Reference proteome</keyword>
<comment type="caution">
    <text evidence="3">The sequence shown here is derived from an EMBL/GenBank/DDBJ whole genome shotgun (WGS) entry which is preliminary data.</text>
</comment>
<evidence type="ECO:0000313" key="3">
    <source>
        <dbReference type="EMBL" id="KAF9447756.1"/>
    </source>
</evidence>
<proteinExistence type="predicted"/>
<evidence type="ECO:0000256" key="2">
    <source>
        <dbReference type="SAM" id="SignalP"/>
    </source>
</evidence>
<gene>
    <name evidence="3" type="ORF">P691DRAFT_801876</name>
</gene>
<keyword evidence="2" id="KW-0732">Signal</keyword>
<feature type="chain" id="PRO_5040157532" evidence="2">
    <location>
        <begin position="19"/>
        <end position="69"/>
    </location>
</feature>
<dbReference type="Proteomes" id="UP000807342">
    <property type="component" value="Unassembled WGS sequence"/>
</dbReference>
<dbReference type="EMBL" id="MU151187">
    <property type="protein sequence ID" value="KAF9447756.1"/>
    <property type="molecule type" value="Genomic_DNA"/>
</dbReference>
<feature type="region of interest" description="Disordered" evidence="1">
    <location>
        <begin position="47"/>
        <end position="69"/>
    </location>
</feature>
<feature type="signal peptide" evidence="2">
    <location>
        <begin position="1"/>
        <end position="18"/>
    </location>
</feature>
<reference evidence="3" key="1">
    <citation type="submission" date="2020-11" db="EMBL/GenBank/DDBJ databases">
        <authorList>
            <consortium name="DOE Joint Genome Institute"/>
            <person name="Ahrendt S."/>
            <person name="Riley R."/>
            <person name="Andreopoulos W."/>
            <person name="Labutti K."/>
            <person name="Pangilinan J."/>
            <person name="Ruiz-Duenas F.J."/>
            <person name="Barrasa J.M."/>
            <person name="Sanchez-Garcia M."/>
            <person name="Camarero S."/>
            <person name="Miyauchi S."/>
            <person name="Serrano A."/>
            <person name="Linde D."/>
            <person name="Babiker R."/>
            <person name="Drula E."/>
            <person name="Ayuso-Fernandez I."/>
            <person name="Pacheco R."/>
            <person name="Padilla G."/>
            <person name="Ferreira P."/>
            <person name="Barriuso J."/>
            <person name="Kellner H."/>
            <person name="Castanera R."/>
            <person name="Alfaro M."/>
            <person name="Ramirez L."/>
            <person name="Pisabarro A.G."/>
            <person name="Kuo A."/>
            <person name="Tritt A."/>
            <person name="Lipzen A."/>
            <person name="He G."/>
            <person name="Yan M."/>
            <person name="Ng V."/>
            <person name="Cullen D."/>
            <person name="Martin F."/>
            <person name="Rosso M.-N."/>
            <person name="Henrissat B."/>
            <person name="Hibbett D."/>
            <person name="Martinez A.T."/>
            <person name="Grigoriev I.V."/>
        </authorList>
    </citation>
    <scope>NUCLEOTIDE SEQUENCE</scope>
    <source>
        <strain evidence="3">MF-IS2</strain>
    </source>
</reference>
<name>A0A9P6C0V0_9AGAR</name>
<evidence type="ECO:0000313" key="4">
    <source>
        <dbReference type="Proteomes" id="UP000807342"/>
    </source>
</evidence>
<accession>A0A9P6C0V0</accession>
<dbReference type="AlphaFoldDB" id="A0A9P6C0V0"/>
<sequence length="69" mass="7614">MVTLKLAVFLFIAPAIMALPLHSYNQPVERDLDTLLSSRGFEPWVNTPSMGDTVGHPKGVLDPRAVEPR</sequence>
<protein>
    <submittedName>
        <fullName evidence="3">Uncharacterized protein</fullName>
    </submittedName>
</protein>
<feature type="compositionally biased region" description="Basic and acidic residues" evidence="1">
    <location>
        <begin position="59"/>
        <end position="69"/>
    </location>
</feature>